<organism evidence="1 2">
    <name type="scientific">Ricinus communis</name>
    <name type="common">Castor bean</name>
    <dbReference type="NCBI Taxonomy" id="3988"/>
    <lineage>
        <taxon>Eukaryota</taxon>
        <taxon>Viridiplantae</taxon>
        <taxon>Streptophyta</taxon>
        <taxon>Embryophyta</taxon>
        <taxon>Tracheophyta</taxon>
        <taxon>Spermatophyta</taxon>
        <taxon>Magnoliopsida</taxon>
        <taxon>eudicotyledons</taxon>
        <taxon>Gunneridae</taxon>
        <taxon>Pentapetalae</taxon>
        <taxon>rosids</taxon>
        <taxon>fabids</taxon>
        <taxon>Malpighiales</taxon>
        <taxon>Euphorbiaceae</taxon>
        <taxon>Acalyphoideae</taxon>
        <taxon>Acalypheae</taxon>
        <taxon>Ricinus</taxon>
    </lineage>
</organism>
<proteinExistence type="predicted"/>
<dbReference type="Proteomes" id="UP000008311">
    <property type="component" value="Unassembled WGS sequence"/>
</dbReference>
<dbReference type="AlphaFoldDB" id="B9TLW7"/>
<accession>B9TLW7</accession>
<sequence length="200" mass="23177">MSKAFDRFLHEYNADAREKLDGYTAPNFDQFSQDEKIQAIALLKNEVIDNGWGIEALAYLDKPAAMEALETIVKTWSIERISKAFVIFYWLYKLTNDEIFAEKFCECRQYLRSENFHDDVMGFYVYAGRMSTAKPVDKLLRAAVFTETERLSLGVAVKALLETYELSFENPTTKSEYLSKRKMLMDGTENEKRAVLQQLV</sequence>
<dbReference type="EMBL" id="EQ987562">
    <property type="protein sequence ID" value="EEF23147.1"/>
    <property type="molecule type" value="Genomic_DNA"/>
</dbReference>
<reference evidence="2" key="1">
    <citation type="journal article" date="2010" name="Nat. Biotechnol.">
        <title>Draft genome sequence of the oilseed species Ricinus communis.</title>
        <authorList>
            <person name="Chan A.P."/>
            <person name="Crabtree J."/>
            <person name="Zhao Q."/>
            <person name="Lorenzi H."/>
            <person name="Orvis J."/>
            <person name="Puiu D."/>
            <person name="Melake-Berhan A."/>
            <person name="Jones K.M."/>
            <person name="Redman J."/>
            <person name="Chen G."/>
            <person name="Cahoon E.B."/>
            <person name="Gedil M."/>
            <person name="Stanke M."/>
            <person name="Haas B.J."/>
            <person name="Wortman J.R."/>
            <person name="Fraser-Liggett C.M."/>
            <person name="Ravel J."/>
            <person name="Rabinowicz P.D."/>
        </authorList>
    </citation>
    <scope>NUCLEOTIDE SEQUENCE [LARGE SCALE GENOMIC DNA]</scope>
    <source>
        <strain evidence="2">cv. Hale</strain>
    </source>
</reference>
<protein>
    <submittedName>
        <fullName evidence="1">Uncharacterized protein</fullName>
    </submittedName>
</protein>
<evidence type="ECO:0000313" key="1">
    <source>
        <dbReference type="EMBL" id="EEF23147.1"/>
    </source>
</evidence>
<dbReference type="InParanoid" id="B9TLW7"/>
<evidence type="ECO:0000313" key="2">
    <source>
        <dbReference type="Proteomes" id="UP000008311"/>
    </source>
</evidence>
<keyword evidence="2" id="KW-1185">Reference proteome</keyword>
<gene>
    <name evidence="1" type="ORF">RCOM_1967280</name>
</gene>
<name>B9TLW7_RICCO</name>